<evidence type="ECO:0000256" key="1">
    <source>
        <dbReference type="SAM" id="MobiDB-lite"/>
    </source>
</evidence>
<proteinExistence type="predicted"/>
<feature type="region of interest" description="Disordered" evidence="1">
    <location>
        <begin position="1"/>
        <end position="25"/>
    </location>
</feature>
<accession>A0A4R7I080</accession>
<dbReference type="OrthoDB" id="5243820at2"/>
<evidence type="ECO:0000313" key="3">
    <source>
        <dbReference type="EMBL" id="TDT16927.1"/>
    </source>
</evidence>
<keyword evidence="2" id="KW-0812">Transmembrane</keyword>
<feature type="transmembrane region" description="Helical" evidence="2">
    <location>
        <begin position="37"/>
        <end position="59"/>
    </location>
</feature>
<comment type="caution">
    <text evidence="3">The sequence shown here is derived from an EMBL/GenBank/DDBJ whole genome shotgun (WGS) entry which is preliminary data.</text>
</comment>
<keyword evidence="2" id="KW-0472">Membrane</keyword>
<gene>
    <name evidence="3" type="ORF">BDK89_2528</name>
</gene>
<name>A0A4R7I080_9ACTN</name>
<protein>
    <submittedName>
        <fullName evidence="3">Uncharacterized protein</fullName>
    </submittedName>
</protein>
<dbReference type="RefSeq" id="WP_133869255.1">
    <property type="nucleotide sequence ID" value="NZ_SOAU01000001.1"/>
</dbReference>
<dbReference type="AlphaFoldDB" id="A0A4R7I080"/>
<feature type="compositionally biased region" description="Polar residues" evidence="1">
    <location>
        <begin position="1"/>
        <end position="14"/>
    </location>
</feature>
<evidence type="ECO:0000256" key="2">
    <source>
        <dbReference type="SAM" id="Phobius"/>
    </source>
</evidence>
<keyword evidence="4" id="KW-1185">Reference proteome</keyword>
<dbReference type="Proteomes" id="UP000294558">
    <property type="component" value="Unassembled WGS sequence"/>
</dbReference>
<evidence type="ECO:0000313" key="4">
    <source>
        <dbReference type="Proteomes" id="UP000294558"/>
    </source>
</evidence>
<dbReference type="EMBL" id="SOAU01000001">
    <property type="protein sequence ID" value="TDT16927.1"/>
    <property type="molecule type" value="Genomic_DNA"/>
</dbReference>
<reference evidence="3 4" key="1">
    <citation type="submission" date="2019-03" db="EMBL/GenBank/DDBJ databases">
        <title>Sequencing the genomes of 1000 actinobacteria strains.</title>
        <authorList>
            <person name="Klenk H.-P."/>
        </authorList>
    </citation>
    <scope>NUCLEOTIDE SEQUENCE [LARGE SCALE GENOMIC DNA]</scope>
    <source>
        <strain evidence="3 4">DSM 18936</strain>
    </source>
</reference>
<organism evidence="3 4">
    <name type="scientific">Ilumatobacter fluminis</name>
    <dbReference type="NCBI Taxonomy" id="467091"/>
    <lineage>
        <taxon>Bacteria</taxon>
        <taxon>Bacillati</taxon>
        <taxon>Actinomycetota</taxon>
        <taxon>Acidimicrobiia</taxon>
        <taxon>Acidimicrobiales</taxon>
        <taxon>Ilumatobacteraceae</taxon>
        <taxon>Ilumatobacter</taxon>
    </lineage>
</organism>
<sequence>MTDATTPATASSESPLDGGELEPARPKRRRFKIDKTLLLVSLVIGVGLALVTRGLMIGVTGDERAGLPPAVEEVNPVPQAEQALSQTSVFVDLASGYTGTLVIDGVRIPTVDVSSVSNDGVEPGEQISVPAATVYEPGNATLTFVPSEAAPISDFDEGVHEVTVLYWKLDETPEQARRFTWTFNVV</sequence>
<keyword evidence="2" id="KW-1133">Transmembrane helix</keyword>